<protein>
    <recommendedName>
        <fullName evidence="4">HTH luxR-type domain-containing protein</fullName>
    </recommendedName>
</protein>
<dbReference type="InterPro" id="IPR039420">
    <property type="entry name" value="WalR-like"/>
</dbReference>
<keyword evidence="6" id="KW-1185">Reference proteome</keyword>
<comment type="caution">
    <text evidence="5">The sequence shown here is derived from an EMBL/GenBank/DDBJ whole genome shotgun (WGS) entry which is preliminary data.</text>
</comment>
<dbReference type="EMBL" id="BNAT01000029">
    <property type="protein sequence ID" value="GHE46089.1"/>
    <property type="molecule type" value="Genomic_DNA"/>
</dbReference>
<dbReference type="InterPro" id="IPR000792">
    <property type="entry name" value="Tscrpt_reg_LuxR_C"/>
</dbReference>
<dbReference type="Gene3D" id="1.10.10.10">
    <property type="entry name" value="Winged helix-like DNA-binding domain superfamily/Winged helix DNA-binding domain"/>
    <property type="match status" value="1"/>
</dbReference>
<proteinExistence type="predicted"/>
<dbReference type="PRINTS" id="PR00038">
    <property type="entry name" value="HTHLUXR"/>
</dbReference>
<evidence type="ECO:0000256" key="2">
    <source>
        <dbReference type="ARBA" id="ARBA00023125"/>
    </source>
</evidence>
<name>A0A918ZCT9_9ACTN</name>
<keyword evidence="1" id="KW-0805">Transcription regulation</keyword>
<feature type="domain" description="HTH luxR-type" evidence="4">
    <location>
        <begin position="36"/>
        <end position="93"/>
    </location>
</feature>
<keyword evidence="3" id="KW-0804">Transcription</keyword>
<evidence type="ECO:0000256" key="3">
    <source>
        <dbReference type="ARBA" id="ARBA00023163"/>
    </source>
</evidence>
<accession>A0A918ZCT9</accession>
<dbReference type="InterPro" id="IPR016032">
    <property type="entry name" value="Sig_transdc_resp-reg_C-effctor"/>
</dbReference>
<organism evidence="5 6">
    <name type="scientific">Streptomyces capitiformicae</name>
    <dbReference type="NCBI Taxonomy" id="2014920"/>
    <lineage>
        <taxon>Bacteria</taxon>
        <taxon>Bacillati</taxon>
        <taxon>Actinomycetota</taxon>
        <taxon>Actinomycetes</taxon>
        <taxon>Kitasatosporales</taxon>
        <taxon>Streptomycetaceae</taxon>
        <taxon>Streptomyces</taxon>
    </lineage>
</organism>
<evidence type="ECO:0000256" key="1">
    <source>
        <dbReference type="ARBA" id="ARBA00023015"/>
    </source>
</evidence>
<dbReference type="AlphaFoldDB" id="A0A918ZCT9"/>
<evidence type="ECO:0000259" key="4">
    <source>
        <dbReference type="SMART" id="SM00421"/>
    </source>
</evidence>
<evidence type="ECO:0000313" key="6">
    <source>
        <dbReference type="Proteomes" id="UP000603227"/>
    </source>
</evidence>
<reference evidence="5" key="2">
    <citation type="submission" date="2020-09" db="EMBL/GenBank/DDBJ databases">
        <authorList>
            <person name="Sun Q."/>
            <person name="Zhou Y."/>
        </authorList>
    </citation>
    <scope>NUCLEOTIDE SEQUENCE</scope>
    <source>
        <strain evidence="5">CGMCC 4.7403</strain>
    </source>
</reference>
<dbReference type="InterPro" id="IPR036388">
    <property type="entry name" value="WH-like_DNA-bd_sf"/>
</dbReference>
<gene>
    <name evidence="5" type="ORF">GCM10017771_66780</name>
</gene>
<dbReference type="GO" id="GO:0003677">
    <property type="term" value="F:DNA binding"/>
    <property type="evidence" value="ECO:0007669"/>
    <property type="project" value="UniProtKB-KW"/>
</dbReference>
<dbReference type="Pfam" id="PF00196">
    <property type="entry name" value="GerE"/>
    <property type="match status" value="1"/>
</dbReference>
<reference evidence="5" key="1">
    <citation type="journal article" date="2014" name="Int. J. Syst. Evol. Microbiol.">
        <title>Complete genome sequence of Corynebacterium casei LMG S-19264T (=DSM 44701T), isolated from a smear-ripened cheese.</title>
        <authorList>
            <consortium name="US DOE Joint Genome Institute (JGI-PGF)"/>
            <person name="Walter F."/>
            <person name="Albersmeier A."/>
            <person name="Kalinowski J."/>
            <person name="Ruckert C."/>
        </authorList>
    </citation>
    <scope>NUCLEOTIDE SEQUENCE</scope>
    <source>
        <strain evidence="5">CGMCC 4.7403</strain>
    </source>
</reference>
<dbReference type="SUPFAM" id="SSF46894">
    <property type="entry name" value="C-terminal effector domain of the bipartite response regulators"/>
    <property type="match status" value="1"/>
</dbReference>
<dbReference type="Proteomes" id="UP000603227">
    <property type="component" value="Unassembled WGS sequence"/>
</dbReference>
<dbReference type="PANTHER" id="PTHR43214">
    <property type="entry name" value="TWO-COMPONENT RESPONSE REGULATOR"/>
    <property type="match status" value="1"/>
</dbReference>
<dbReference type="PANTHER" id="PTHR43214:SF24">
    <property type="entry name" value="TRANSCRIPTIONAL REGULATORY PROTEIN NARL-RELATED"/>
    <property type="match status" value="1"/>
</dbReference>
<dbReference type="GO" id="GO:0006355">
    <property type="term" value="P:regulation of DNA-templated transcription"/>
    <property type="evidence" value="ECO:0007669"/>
    <property type="project" value="InterPro"/>
</dbReference>
<dbReference type="SMART" id="SM00421">
    <property type="entry name" value="HTH_LUXR"/>
    <property type="match status" value="1"/>
</dbReference>
<evidence type="ECO:0000313" key="5">
    <source>
        <dbReference type="EMBL" id="GHE46089.1"/>
    </source>
</evidence>
<keyword evidence="2" id="KW-0238">DNA-binding</keyword>
<sequence length="107" mass="11928">MEIRHPALVAYLVTVFDRLWHLALPMYSQAVQQPSENGITPRQRSIAALLIEGHTDTTIADRLGMNVRTARLHISKLVETLGSDSRAQLGYLVAPSGILKREPQARE</sequence>